<organism evidence="2 3">
    <name type="scientific">Saccharothrix australiensis</name>
    <dbReference type="NCBI Taxonomy" id="2072"/>
    <lineage>
        <taxon>Bacteria</taxon>
        <taxon>Bacillati</taxon>
        <taxon>Actinomycetota</taxon>
        <taxon>Actinomycetes</taxon>
        <taxon>Pseudonocardiales</taxon>
        <taxon>Pseudonocardiaceae</taxon>
        <taxon>Saccharothrix</taxon>
    </lineage>
</organism>
<dbReference type="Pfam" id="PF13191">
    <property type="entry name" value="AAA_16"/>
    <property type="match status" value="1"/>
</dbReference>
<dbReference type="Proteomes" id="UP000282084">
    <property type="component" value="Unassembled WGS sequence"/>
</dbReference>
<dbReference type="EMBL" id="RBXO01000001">
    <property type="protein sequence ID" value="RKT54144.1"/>
    <property type="molecule type" value="Genomic_DNA"/>
</dbReference>
<keyword evidence="3" id="KW-1185">Reference proteome</keyword>
<dbReference type="InterPro" id="IPR011990">
    <property type="entry name" value="TPR-like_helical_dom_sf"/>
</dbReference>
<evidence type="ECO:0000313" key="2">
    <source>
        <dbReference type="EMBL" id="RKT54144.1"/>
    </source>
</evidence>
<evidence type="ECO:0000259" key="1">
    <source>
        <dbReference type="Pfam" id="PF13191"/>
    </source>
</evidence>
<gene>
    <name evidence="2" type="ORF">C8E97_2749</name>
</gene>
<evidence type="ECO:0000313" key="3">
    <source>
        <dbReference type="Proteomes" id="UP000282084"/>
    </source>
</evidence>
<dbReference type="InterPro" id="IPR053137">
    <property type="entry name" value="NLR-like"/>
</dbReference>
<dbReference type="Gene3D" id="1.25.40.10">
    <property type="entry name" value="Tetratricopeptide repeat domain"/>
    <property type="match status" value="2"/>
</dbReference>
<dbReference type="InterPro" id="IPR027417">
    <property type="entry name" value="P-loop_NTPase"/>
</dbReference>
<dbReference type="InterPro" id="IPR019734">
    <property type="entry name" value="TPR_rpt"/>
</dbReference>
<dbReference type="SUPFAM" id="SSF52540">
    <property type="entry name" value="P-loop containing nucleoside triphosphate hydrolases"/>
    <property type="match status" value="1"/>
</dbReference>
<dbReference type="Pfam" id="PF13176">
    <property type="entry name" value="TPR_7"/>
    <property type="match status" value="1"/>
</dbReference>
<dbReference type="PRINTS" id="PR00364">
    <property type="entry name" value="DISEASERSIST"/>
</dbReference>
<comment type="caution">
    <text evidence="2">The sequence shown here is derived from an EMBL/GenBank/DDBJ whole genome shotgun (WGS) entry which is preliminary data.</text>
</comment>
<dbReference type="PANTHER" id="PTHR46082">
    <property type="entry name" value="ATP/GTP-BINDING PROTEIN-RELATED"/>
    <property type="match status" value="1"/>
</dbReference>
<protein>
    <submittedName>
        <fullName evidence="2">Tetratricopeptide (TPR) repeat protein</fullName>
    </submittedName>
</protein>
<sequence>MVDEAEDGSSVVARASDGAAVLQAGRDITVHVHVIPSQPSSPLGPAPAVSRRGRLPGVLDLFVGRDVELSQLEASVAKPSRRTVVVVIHGLGGVGKSALANRFAHLRAEQFSLVWWICADSPAAFTAGLAVLGVFLDPQVADRSIEQQSESAITWLASHDGWMLVLDDLANPGDAVMLLEWLWTGTVVITSRRATGWGSARTLRLDELPRDQAVELLTKVARCARPHADLTDADLLCRELGNLPLAIEQAASFLASAAVTPSRYLELLREQPSRMLAARSKGGDTQRTLAQVWRVALDSVVASPLAGMVLRVLAWFAPSGIPRSFLDSLGDELEICDALSRLATWSMIGLAETAISVHPLVQAAARTPEPTGPHRRSGDIAISRDFAADAIVRALHQGDRDKPSAAALVQAALLHARTLIDRIASDTETAATCRLLNELGTHLKDNGDPTAAIGYLARAHRGRERIVGRDHPDTLDSLHDLAHAYRLSGDSANAIHHGEITLASRQRVLGRGHPDTVTSRHELARALESSGALDRAILLYEAVLTSRVRQFGFDHSAALDPLNDLARTYRSSGDPVRAVPLYGIALASLEGRRTDGHPTVVALKIDFGHACCSYGDYSKAIPLYESALVERERDLGRDHPDTVDLRRHLALACGESGELRRAVSLYERVLESRRRVLGDVHPDTLGSSCDLAHACWIVGDTGRAILICKSILVDCRRALGPHHPTSNAVIALLSHISDEPSPREP</sequence>
<dbReference type="Pfam" id="PF13374">
    <property type="entry name" value="TPR_10"/>
    <property type="match status" value="1"/>
</dbReference>
<proteinExistence type="predicted"/>
<dbReference type="OrthoDB" id="3885120at2"/>
<dbReference type="PANTHER" id="PTHR46082:SF6">
    <property type="entry name" value="AAA+ ATPASE DOMAIN-CONTAINING PROTEIN-RELATED"/>
    <property type="match status" value="1"/>
</dbReference>
<dbReference type="InterPro" id="IPR041664">
    <property type="entry name" value="AAA_16"/>
</dbReference>
<reference evidence="2 3" key="1">
    <citation type="submission" date="2018-10" db="EMBL/GenBank/DDBJ databases">
        <title>Sequencing the genomes of 1000 actinobacteria strains.</title>
        <authorList>
            <person name="Klenk H.-P."/>
        </authorList>
    </citation>
    <scope>NUCLEOTIDE SEQUENCE [LARGE SCALE GENOMIC DNA]</scope>
    <source>
        <strain evidence="2 3">DSM 43800</strain>
    </source>
</reference>
<dbReference type="SUPFAM" id="SSF48452">
    <property type="entry name" value="TPR-like"/>
    <property type="match status" value="2"/>
</dbReference>
<dbReference type="Gene3D" id="3.40.50.300">
    <property type="entry name" value="P-loop containing nucleotide triphosphate hydrolases"/>
    <property type="match status" value="1"/>
</dbReference>
<dbReference type="AlphaFoldDB" id="A0A495VY60"/>
<accession>A0A495VY60</accession>
<dbReference type="Pfam" id="PF13424">
    <property type="entry name" value="TPR_12"/>
    <property type="match status" value="2"/>
</dbReference>
<feature type="domain" description="Orc1-like AAA ATPase" evidence="1">
    <location>
        <begin position="62"/>
        <end position="152"/>
    </location>
</feature>
<name>A0A495VY60_9PSEU</name>